<gene>
    <name evidence="1" type="ORF">KP22_14565</name>
</gene>
<dbReference type="InterPro" id="IPR016155">
    <property type="entry name" value="Mopterin_synth/thiamin_S_b"/>
</dbReference>
<dbReference type="Pfam" id="PF02597">
    <property type="entry name" value="ThiS"/>
    <property type="match status" value="1"/>
</dbReference>
<evidence type="ECO:0000313" key="2">
    <source>
        <dbReference type="Proteomes" id="UP000032874"/>
    </source>
</evidence>
<dbReference type="STRING" id="55207.KP22_14565"/>
<dbReference type="RefSeq" id="WP_039324934.1">
    <property type="nucleotide sequence ID" value="NZ_JAODTE010000005.1"/>
</dbReference>
<proteinExistence type="predicted"/>
<comment type="caution">
    <text evidence="1">The sequence shown here is derived from an EMBL/GenBank/DDBJ whole genome shotgun (WGS) entry which is preliminary data.</text>
</comment>
<dbReference type="eggNOG" id="COG1977">
    <property type="taxonomic scope" value="Bacteria"/>
</dbReference>
<dbReference type="Gene3D" id="3.10.20.30">
    <property type="match status" value="1"/>
</dbReference>
<dbReference type="Proteomes" id="UP000032874">
    <property type="component" value="Unassembled WGS sequence"/>
</dbReference>
<dbReference type="PANTHER" id="PTHR38031:SF1">
    <property type="entry name" value="SULFUR CARRIER PROTEIN CYSO"/>
    <property type="match status" value="1"/>
</dbReference>
<dbReference type="AlphaFoldDB" id="A0A093U737"/>
<dbReference type="PANTHER" id="PTHR38031">
    <property type="entry name" value="SULFUR CARRIER PROTEIN SLR0821-RELATED"/>
    <property type="match status" value="1"/>
</dbReference>
<dbReference type="InterPro" id="IPR003749">
    <property type="entry name" value="ThiS/MoaD-like"/>
</dbReference>
<reference evidence="1 2" key="1">
    <citation type="submission" date="2014-08" db="EMBL/GenBank/DDBJ databases">
        <title>Genome sequences of NCPPB Pectobacterium isolates.</title>
        <authorList>
            <person name="Glover R.H."/>
            <person name="Sapp M."/>
            <person name="Elphinstone J."/>
        </authorList>
    </citation>
    <scope>NUCLEOTIDE SEQUENCE [LARGE SCALE GENOMIC DNA]</scope>
    <source>
        <strain evidence="1 2">NCPPB 2795</strain>
    </source>
</reference>
<sequence length="96" mass="9908">MAVTLLIPTALRAFTDGQGKVSLEGETVGQLVAALAASYPDIHQHLYEENGSLRAFINLYVGETNIKTTGGLDTPVKSGDEVLLVPAIAGGAGELA</sequence>
<dbReference type="EMBL" id="JQHM01000006">
    <property type="protein sequence ID" value="KFX04068.1"/>
    <property type="molecule type" value="Genomic_DNA"/>
</dbReference>
<dbReference type="InterPro" id="IPR012675">
    <property type="entry name" value="Beta-grasp_dom_sf"/>
</dbReference>
<organism evidence="1 2">
    <name type="scientific">Pectobacterium betavasculorum</name>
    <dbReference type="NCBI Taxonomy" id="55207"/>
    <lineage>
        <taxon>Bacteria</taxon>
        <taxon>Pseudomonadati</taxon>
        <taxon>Pseudomonadota</taxon>
        <taxon>Gammaproteobacteria</taxon>
        <taxon>Enterobacterales</taxon>
        <taxon>Pectobacteriaceae</taxon>
        <taxon>Pectobacterium</taxon>
    </lineage>
</organism>
<dbReference type="SUPFAM" id="SSF54285">
    <property type="entry name" value="MoaD/ThiS"/>
    <property type="match status" value="1"/>
</dbReference>
<evidence type="ECO:0000313" key="1">
    <source>
        <dbReference type="EMBL" id="KFX04068.1"/>
    </source>
</evidence>
<protein>
    <submittedName>
        <fullName evidence="1">Molybdenum cofactor biosynthesis protein MoaD</fullName>
    </submittedName>
</protein>
<name>A0A093U737_9GAMM</name>
<dbReference type="InterPro" id="IPR052045">
    <property type="entry name" value="Sulfur_Carrier/Prot_Modifier"/>
</dbReference>
<accession>A0A093U737</accession>